<dbReference type="PANTHER" id="PTHR34106:SF5">
    <property type="entry name" value="GLYCOSIDASE"/>
    <property type="match status" value="1"/>
</dbReference>
<keyword evidence="2" id="KW-0808">Transferase</keyword>
<protein>
    <submittedName>
        <fullName evidence="4">Predicted glycosyl hydrolase, GH43/DUF377 family</fullName>
    </submittedName>
</protein>
<dbReference type="AlphaFoldDB" id="A0A1G5RS01"/>
<dbReference type="RefSeq" id="WP_090160930.1">
    <property type="nucleotide sequence ID" value="NZ_FMWK01000002.1"/>
</dbReference>
<evidence type="ECO:0000256" key="2">
    <source>
        <dbReference type="ARBA" id="ARBA00022679"/>
    </source>
</evidence>
<organism evidence="4 5">
    <name type="scientific">Pseudobutyrivibrio xylanivorans</name>
    <dbReference type="NCBI Taxonomy" id="185007"/>
    <lineage>
        <taxon>Bacteria</taxon>
        <taxon>Bacillati</taxon>
        <taxon>Bacillota</taxon>
        <taxon>Clostridia</taxon>
        <taxon>Lachnospirales</taxon>
        <taxon>Lachnospiraceae</taxon>
        <taxon>Pseudobutyrivibrio</taxon>
    </lineage>
</organism>
<dbReference type="Proteomes" id="UP000199428">
    <property type="component" value="Unassembled WGS sequence"/>
</dbReference>
<dbReference type="InterPro" id="IPR023296">
    <property type="entry name" value="Glyco_hydro_beta-prop_sf"/>
</dbReference>
<comment type="similarity">
    <text evidence="3">Belongs to the glycosyl hydrolase 130 family.</text>
</comment>
<dbReference type="Gene3D" id="2.115.10.20">
    <property type="entry name" value="Glycosyl hydrolase domain, family 43"/>
    <property type="match status" value="1"/>
</dbReference>
<evidence type="ECO:0000256" key="3">
    <source>
        <dbReference type="ARBA" id="ARBA00024356"/>
    </source>
</evidence>
<evidence type="ECO:0000256" key="1">
    <source>
        <dbReference type="ARBA" id="ARBA00022676"/>
    </source>
</evidence>
<evidence type="ECO:0000313" key="5">
    <source>
        <dbReference type="Proteomes" id="UP000199428"/>
    </source>
</evidence>
<dbReference type="GO" id="GO:0016787">
    <property type="term" value="F:hydrolase activity"/>
    <property type="evidence" value="ECO:0007669"/>
    <property type="project" value="UniProtKB-KW"/>
</dbReference>
<dbReference type="Pfam" id="PF04041">
    <property type="entry name" value="Glyco_hydro_130"/>
    <property type="match status" value="1"/>
</dbReference>
<accession>A0A1G5RS01</accession>
<gene>
    <name evidence="4" type="ORF">SAMN02910350_00477</name>
</gene>
<reference evidence="4 5" key="1">
    <citation type="submission" date="2016-10" db="EMBL/GenBank/DDBJ databases">
        <authorList>
            <person name="de Groot N.N."/>
        </authorList>
    </citation>
    <scope>NUCLEOTIDE SEQUENCE [LARGE SCALE GENOMIC DNA]</scope>
    <source>
        <strain evidence="4 5">DSM 10317</strain>
    </source>
</reference>
<evidence type="ECO:0000313" key="4">
    <source>
        <dbReference type="EMBL" id="SCZ76842.1"/>
    </source>
</evidence>
<proteinExistence type="inferred from homology"/>
<dbReference type="SUPFAM" id="SSF75005">
    <property type="entry name" value="Arabinanase/levansucrase/invertase"/>
    <property type="match status" value="1"/>
</dbReference>
<dbReference type="InterPro" id="IPR007184">
    <property type="entry name" value="Mannoside_phosphorylase"/>
</dbReference>
<dbReference type="GO" id="GO:0016757">
    <property type="term" value="F:glycosyltransferase activity"/>
    <property type="evidence" value="ECO:0007669"/>
    <property type="project" value="UniProtKB-KW"/>
</dbReference>
<dbReference type="PANTHER" id="PTHR34106">
    <property type="entry name" value="GLYCOSIDASE"/>
    <property type="match status" value="1"/>
</dbReference>
<name>A0A1G5RS01_PSEXY</name>
<sequence>MKKPEILYSPVPVVEPKEGCDWADTMVLNPALILDEDGKTIHMLFRATGPWPKKNLKGLSDPYPIFLGYAKSEDMGESFNCDFSRPALAPNVAYEKDDMYIRDANGRRVLNYANGCVEDPRIFNIGDKLYLTVASRLFPPGPYWEKDARRDNLPDWVFEDGSEAGRCALANDTVTVLYELNLEELKNGRYENAFTYVCPLTDGELTDNRDVFFFPKKFMINGKEQLLMLHRPDDPSKFEGVTDVKTPSIMLAAAESFEDFTTKKATNKLLATSEFNWEKERVGASFPPIDLGEGQWLVSYHGKQMPDYGYTQSFMILQERENDFPEIIHRMSERLIYAKQDWELPDKFPCPCIFTTGAVVVEDTLIMGYGAADQKIGIAKTSLSELVEYVRRFDSKGNLKN</sequence>
<keyword evidence="4" id="KW-0378">Hydrolase</keyword>
<dbReference type="EMBL" id="FMWK01000002">
    <property type="protein sequence ID" value="SCZ76842.1"/>
    <property type="molecule type" value="Genomic_DNA"/>
</dbReference>
<keyword evidence="1" id="KW-0328">Glycosyltransferase</keyword>